<keyword evidence="2" id="KW-1185">Reference proteome</keyword>
<evidence type="ECO:0000313" key="2">
    <source>
        <dbReference type="Proteomes" id="UP000185003"/>
    </source>
</evidence>
<dbReference type="Proteomes" id="UP000185003">
    <property type="component" value="Unassembled WGS sequence"/>
</dbReference>
<dbReference type="AlphaFoldDB" id="A0A1N6JYC8"/>
<dbReference type="OrthoDB" id="711499at2"/>
<protein>
    <submittedName>
        <fullName evidence="1">Uncharacterized protein</fullName>
    </submittedName>
</protein>
<reference evidence="1 2" key="1">
    <citation type="submission" date="2016-11" db="EMBL/GenBank/DDBJ databases">
        <authorList>
            <person name="Jaros S."/>
            <person name="Januszkiewicz K."/>
            <person name="Wedrychowicz H."/>
        </authorList>
    </citation>
    <scope>NUCLEOTIDE SEQUENCE [LARGE SCALE GENOMIC DNA]</scope>
    <source>
        <strain evidence="1 2">DSM 24787</strain>
    </source>
</reference>
<sequence length="73" mass="8746">MSRFFKKPTQRVVVYPKDVAEFTGKGIRAAQRMLAVMRKALGKHKKAIITVREFCMYWNILESEWWDRMSNHK</sequence>
<proteinExistence type="predicted"/>
<dbReference type="RefSeq" id="WP_074243159.1">
    <property type="nucleotide sequence ID" value="NZ_FSRA01000002.1"/>
</dbReference>
<name>A0A1N6JYC8_9BACT</name>
<gene>
    <name evidence="1" type="ORF">SAMN04488055_4683</name>
</gene>
<accession>A0A1N6JYC8</accession>
<organism evidence="1 2">
    <name type="scientific">Chitinophaga niabensis</name>
    <dbReference type="NCBI Taxonomy" id="536979"/>
    <lineage>
        <taxon>Bacteria</taxon>
        <taxon>Pseudomonadati</taxon>
        <taxon>Bacteroidota</taxon>
        <taxon>Chitinophagia</taxon>
        <taxon>Chitinophagales</taxon>
        <taxon>Chitinophagaceae</taxon>
        <taxon>Chitinophaga</taxon>
    </lineage>
</organism>
<evidence type="ECO:0000313" key="1">
    <source>
        <dbReference type="EMBL" id="SIO49263.1"/>
    </source>
</evidence>
<dbReference type="EMBL" id="FSRA01000002">
    <property type="protein sequence ID" value="SIO49263.1"/>
    <property type="molecule type" value="Genomic_DNA"/>
</dbReference>